<feature type="transmembrane region" description="Helical" evidence="1">
    <location>
        <begin position="90"/>
        <end position="112"/>
    </location>
</feature>
<evidence type="ECO:0000256" key="1">
    <source>
        <dbReference type="SAM" id="Phobius"/>
    </source>
</evidence>
<organism evidence="2 3">
    <name type="scientific">Rubrimonas cliftonensis</name>
    <dbReference type="NCBI Taxonomy" id="89524"/>
    <lineage>
        <taxon>Bacteria</taxon>
        <taxon>Pseudomonadati</taxon>
        <taxon>Pseudomonadota</taxon>
        <taxon>Alphaproteobacteria</taxon>
        <taxon>Rhodobacterales</taxon>
        <taxon>Paracoccaceae</taxon>
        <taxon>Rubrimonas</taxon>
    </lineage>
</organism>
<reference evidence="2 3" key="1">
    <citation type="submission" date="2016-10" db="EMBL/GenBank/DDBJ databases">
        <authorList>
            <person name="de Groot N.N."/>
        </authorList>
    </citation>
    <scope>NUCLEOTIDE SEQUENCE [LARGE SCALE GENOMIC DNA]</scope>
    <source>
        <strain evidence="2 3">DSM 15345</strain>
    </source>
</reference>
<dbReference type="STRING" id="89524.SAMN05444370_103198"/>
<gene>
    <name evidence="2" type="ORF">SAMN05444370_103198</name>
</gene>
<name>A0A1H3YQ22_9RHOB</name>
<accession>A0A1H3YQ22</accession>
<protein>
    <submittedName>
        <fullName evidence="2">Putative oxidoreductase</fullName>
    </submittedName>
</protein>
<keyword evidence="1" id="KW-0812">Transmembrane</keyword>
<evidence type="ECO:0000313" key="2">
    <source>
        <dbReference type="EMBL" id="SEA13623.1"/>
    </source>
</evidence>
<proteinExistence type="predicted"/>
<feature type="transmembrane region" description="Helical" evidence="1">
    <location>
        <begin position="163"/>
        <end position="186"/>
    </location>
</feature>
<dbReference type="AlphaFoldDB" id="A0A1H3YQ22"/>
<keyword evidence="1" id="KW-0472">Membrane</keyword>
<evidence type="ECO:0000313" key="3">
    <source>
        <dbReference type="Proteomes" id="UP000198703"/>
    </source>
</evidence>
<keyword evidence="1" id="KW-1133">Transmembrane helix</keyword>
<feature type="transmembrane region" description="Helical" evidence="1">
    <location>
        <begin position="119"/>
        <end position="141"/>
    </location>
</feature>
<keyword evidence="3" id="KW-1185">Reference proteome</keyword>
<feature type="transmembrane region" description="Helical" evidence="1">
    <location>
        <begin position="59"/>
        <end position="78"/>
    </location>
</feature>
<dbReference type="Proteomes" id="UP000198703">
    <property type="component" value="Unassembled WGS sequence"/>
</dbReference>
<feature type="transmembrane region" description="Helical" evidence="1">
    <location>
        <begin position="29"/>
        <end position="47"/>
    </location>
</feature>
<dbReference type="EMBL" id="FNQM01000003">
    <property type="protein sequence ID" value="SEA13623.1"/>
    <property type="molecule type" value="Genomic_DNA"/>
</dbReference>
<sequence length="199" mass="20854">MDRMIDALETAAAAAAAAGRAVEDALEGWFLGLAARLAFAAVLFGYYWNSALTKVGDGLSGFFDLTAGAYVQIVPWAMEAVGYDDAAIGFLPWGALVAAGTYLEFLLPLLIVAGLLTRLAALGMIGFVAVQSWVDVTFHGADAATVGALFDRIPSSVILDQRLLWAFLLSVLVAKGAGAVSLDHALRRVLAPRLRAQAG</sequence>